<dbReference type="WBParaSite" id="TTAC_0000162601-mRNA-1">
    <property type="protein sequence ID" value="TTAC_0000162601-mRNA-1"/>
    <property type="gene ID" value="TTAC_0000162601"/>
</dbReference>
<dbReference type="SMART" id="SM00404">
    <property type="entry name" value="PTPc_motif"/>
    <property type="match status" value="1"/>
</dbReference>
<dbReference type="GO" id="GO:0004725">
    <property type="term" value="F:protein tyrosine phosphatase activity"/>
    <property type="evidence" value="ECO:0007669"/>
    <property type="project" value="InterPro"/>
</dbReference>
<dbReference type="PROSITE" id="PS50055">
    <property type="entry name" value="TYR_PHOSPHATASE_PTP"/>
    <property type="match status" value="1"/>
</dbReference>
<protein>
    <submittedName>
        <fullName evidence="5">Protein-tyrosine-phosphatase</fullName>
    </submittedName>
</protein>
<reference evidence="5" key="1">
    <citation type="submission" date="2017-02" db="UniProtKB">
        <authorList>
            <consortium name="WormBaseParasite"/>
        </authorList>
    </citation>
    <scope>IDENTIFICATION</scope>
</reference>
<evidence type="ECO:0000259" key="2">
    <source>
        <dbReference type="PROSITE" id="PS50056"/>
    </source>
</evidence>
<evidence type="ECO:0000313" key="4">
    <source>
        <dbReference type="Proteomes" id="UP000274429"/>
    </source>
</evidence>
<dbReference type="SMART" id="SM00194">
    <property type="entry name" value="PTPc"/>
    <property type="match status" value="1"/>
</dbReference>
<dbReference type="Gene3D" id="3.90.190.10">
    <property type="entry name" value="Protein tyrosine phosphatase superfamily"/>
    <property type="match status" value="1"/>
</dbReference>
<organism evidence="5">
    <name type="scientific">Hydatigena taeniaeformis</name>
    <name type="common">Feline tapeworm</name>
    <name type="synonym">Taenia taeniaeformis</name>
    <dbReference type="NCBI Taxonomy" id="6205"/>
    <lineage>
        <taxon>Eukaryota</taxon>
        <taxon>Metazoa</taxon>
        <taxon>Spiralia</taxon>
        <taxon>Lophotrochozoa</taxon>
        <taxon>Platyhelminthes</taxon>
        <taxon>Cestoda</taxon>
        <taxon>Eucestoda</taxon>
        <taxon>Cyclophyllidea</taxon>
        <taxon>Taeniidae</taxon>
        <taxon>Hydatigera</taxon>
    </lineage>
</organism>
<dbReference type="PROSITE" id="PS50056">
    <property type="entry name" value="TYR_PHOSPHATASE_2"/>
    <property type="match status" value="1"/>
</dbReference>
<dbReference type="InterPro" id="IPR000242">
    <property type="entry name" value="PTP_cat"/>
</dbReference>
<keyword evidence="4" id="KW-1185">Reference proteome</keyword>
<evidence type="ECO:0000313" key="3">
    <source>
        <dbReference type="EMBL" id="VDM18286.1"/>
    </source>
</evidence>
<sequence length="204" mass="22873">CFEGGKEKCAQYWPEGSAQTFNSKKRSVEVWKESEGSSGSVIRRQLKIRPSGEASPWTVTQFQFTGWGHNDLPDMESFYNLVVIQNNILATHSVGYGFGPTVVHCSDGVGPTGTFMVACFLLDRLRMNPQSVDIIGTILATQKWRANLAQTWSQLQFLYNFVDFCIDRENIGTRSLAPSTRIMPYEAPVEYDSPVDPFQSNAVE</sequence>
<gene>
    <name evidence="3" type="ORF">TTAC_LOCUS1613</name>
</gene>
<dbReference type="PANTHER" id="PTHR19134">
    <property type="entry name" value="RECEPTOR-TYPE TYROSINE-PROTEIN PHOSPHATASE"/>
    <property type="match status" value="1"/>
</dbReference>
<dbReference type="InterPro" id="IPR003595">
    <property type="entry name" value="Tyr_Pase_cat"/>
</dbReference>
<dbReference type="InterPro" id="IPR029021">
    <property type="entry name" value="Prot-tyrosine_phosphatase-like"/>
</dbReference>
<dbReference type="CDD" id="cd00047">
    <property type="entry name" value="PTPc"/>
    <property type="match status" value="1"/>
</dbReference>
<dbReference type="AlphaFoldDB" id="A0A0R3WLI8"/>
<dbReference type="Pfam" id="PF00102">
    <property type="entry name" value="Y_phosphatase"/>
    <property type="match status" value="1"/>
</dbReference>
<dbReference type="OrthoDB" id="6277409at2759"/>
<reference evidence="3 4" key="2">
    <citation type="submission" date="2018-11" db="EMBL/GenBank/DDBJ databases">
        <authorList>
            <consortium name="Pathogen Informatics"/>
        </authorList>
    </citation>
    <scope>NUCLEOTIDE SEQUENCE [LARGE SCALE GENOMIC DNA]</scope>
</reference>
<feature type="domain" description="Tyrosine-protein phosphatase" evidence="1">
    <location>
        <begin position="1"/>
        <end position="162"/>
    </location>
</feature>
<dbReference type="SUPFAM" id="SSF52799">
    <property type="entry name" value="(Phosphotyrosine protein) phosphatases II"/>
    <property type="match status" value="1"/>
</dbReference>
<dbReference type="STRING" id="6205.A0A0R3WLI8"/>
<dbReference type="EMBL" id="UYWX01000403">
    <property type="protein sequence ID" value="VDM18286.1"/>
    <property type="molecule type" value="Genomic_DNA"/>
</dbReference>
<dbReference type="PRINTS" id="PR00700">
    <property type="entry name" value="PRTYPHPHTASE"/>
</dbReference>
<dbReference type="InterPro" id="IPR000387">
    <property type="entry name" value="Tyr_Pase_dom"/>
</dbReference>
<evidence type="ECO:0000259" key="1">
    <source>
        <dbReference type="PROSITE" id="PS50055"/>
    </source>
</evidence>
<name>A0A0R3WLI8_HYDTA</name>
<dbReference type="PANTHER" id="PTHR19134:SF553">
    <property type="entry name" value="TYROSINE-PROTEIN PHOSPHATASE 10D-RELATED"/>
    <property type="match status" value="1"/>
</dbReference>
<dbReference type="Proteomes" id="UP000274429">
    <property type="component" value="Unassembled WGS sequence"/>
</dbReference>
<evidence type="ECO:0000313" key="5">
    <source>
        <dbReference type="WBParaSite" id="TTAC_0000162601-mRNA-1"/>
    </source>
</evidence>
<accession>A0A0R3WLI8</accession>
<proteinExistence type="predicted"/>
<feature type="domain" description="Tyrosine specific protein phosphatases" evidence="2">
    <location>
        <begin position="76"/>
        <end position="156"/>
    </location>
</feature>
<dbReference type="InterPro" id="IPR050348">
    <property type="entry name" value="Protein-Tyr_Phosphatase"/>
</dbReference>